<dbReference type="STRING" id="303518.ENSPNYP00000019551"/>
<dbReference type="AlphaFoldDB" id="A0A3B4GDD8"/>
<keyword evidence="1" id="KW-0732">Signal</keyword>
<name>A0A3B4GDD8_9CICH</name>
<dbReference type="Ensembl" id="ENSPNYT00000020037.1">
    <property type="protein sequence ID" value="ENSPNYP00000019551.1"/>
    <property type="gene ID" value="ENSPNYG00000014767.1"/>
</dbReference>
<dbReference type="Pfam" id="PF13908">
    <property type="entry name" value="Shisa_N"/>
    <property type="match status" value="1"/>
</dbReference>
<evidence type="ECO:0000256" key="1">
    <source>
        <dbReference type="SAM" id="SignalP"/>
    </source>
</evidence>
<organism evidence="3">
    <name type="scientific">Pundamilia nyererei</name>
    <dbReference type="NCBI Taxonomy" id="303518"/>
    <lineage>
        <taxon>Eukaryota</taxon>
        <taxon>Metazoa</taxon>
        <taxon>Chordata</taxon>
        <taxon>Craniata</taxon>
        <taxon>Vertebrata</taxon>
        <taxon>Euteleostomi</taxon>
        <taxon>Actinopterygii</taxon>
        <taxon>Neopterygii</taxon>
        <taxon>Teleostei</taxon>
        <taxon>Neoteleostei</taxon>
        <taxon>Acanthomorphata</taxon>
        <taxon>Ovalentaria</taxon>
        <taxon>Cichlomorphae</taxon>
        <taxon>Cichliformes</taxon>
        <taxon>Cichlidae</taxon>
        <taxon>African cichlids</taxon>
        <taxon>Pseudocrenilabrinae</taxon>
        <taxon>Haplochromini</taxon>
        <taxon>Pundamilia</taxon>
    </lineage>
</organism>
<evidence type="ECO:0000259" key="2">
    <source>
        <dbReference type="Pfam" id="PF13908"/>
    </source>
</evidence>
<dbReference type="GeneTree" id="ENSGT00980000200109"/>
<feature type="signal peptide" evidence="1">
    <location>
        <begin position="1"/>
        <end position="24"/>
    </location>
</feature>
<accession>A0A3B4GDD8</accession>
<evidence type="ECO:0000313" key="3">
    <source>
        <dbReference type="Ensembl" id="ENSPNYP00000019551.1"/>
    </source>
</evidence>
<feature type="chain" id="PRO_5017184637" description="Shisa N-terminal domain-containing protein" evidence="1">
    <location>
        <begin position="25"/>
        <end position="148"/>
    </location>
</feature>
<sequence>ITSAMPSSILSTLILTLLQHVCLTADHCHSYWDTNGVFHDTQECEKYCCGDCRTKYCCSDIKYNFTEEKQELCFRRCALHFSLFSPSIAGSRCGQGASNRHRTFPNGNTKSHNSLHVFKSKLMSHVYKENGTKNEETSSSTVQIQINF</sequence>
<proteinExistence type="predicted"/>
<reference evidence="3" key="1">
    <citation type="submission" date="2023-09" db="UniProtKB">
        <authorList>
            <consortium name="Ensembl"/>
        </authorList>
    </citation>
    <scope>IDENTIFICATION</scope>
</reference>
<dbReference type="InterPro" id="IPR053891">
    <property type="entry name" value="Shisa_N"/>
</dbReference>
<protein>
    <recommendedName>
        <fullName evidence="2">Shisa N-terminal domain-containing protein</fullName>
    </recommendedName>
</protein>
<feature type="domain" description="Shisa N-terminal" evidence="2">
    <location>
        <begin position="26"/>
        <end position="73"/>
    </location>
</feature>